<accession>A0A444Y2R5</accession>
<dbReference type="EMBL" id="SDMP01000018">
    <property type="protein sequence ID" value="RYQ96238.1"/>
    <property type="molecule type" value="Genomic_DNA"/>
</dbReference>
<keyword evidence="2" id="KW-1185">Reference proteome</keyword>
<dbReference type="Gene3D" id="3.60.15.10">
    <property type="entry name" value="Ribonuclease Z/Hydroxyacylglutathione hydrolase-like"/>
    <property type="match status" value="1"/>
</dbReference>
<proteinExistence type="predicted"/>
<evidence type="ECO:0000313" key="1">
    <source>
        <dbReference type="EMBL" id="RYQ96238.1"/>
    </source>
</evidence>
<gene>
    <name evidence="1" type="ORF">Ahy_B08g091916</name>
</gene>
<dbReference type="PANTHER" id="PTHR43084">
    <property type="entry name" value="PERSULFIDE DIOXYGENASE ETHE1"/>
    <property type="match status" value="1"/>
</dbReference>
<dbReference type="PANTHER" id="PTHR43084:SF1">
    <property type="entry name" value="PERSULFIDE DIOXYGENASE ETHE1, MITOCHONDRIAL"/>
    <property type="match status" value="1"/>
</dbReference>
<dbReference type="AlphaFoldDB" id="A0A444Y2R5"/>
<dbReference type="GO" id="GO:0070813">
    <property type="term" value="P:hydrogen sulfide metabolic process"/>
    <property type="evidence" value="ECO:0007669"/>
    <property type="project" value="TreeGrafter"/>
</dbReference>
<organism evidence="1 2">
    <name type="scientific">Arachis hypogaea</name>
    <name type="common">Peanut</name>
    <dbReference type="NCBI Taxonomy" id="3818"/>
    <lineage>
        <taxon>Eukaryota</taxon>
        <taxon>Viridiplantae</taxon>
        <taxon>Streptophyta</taxon>
        <taxon>Embryophyta</taxon>
        <taxon>Tracheophyta</taxon>
        <taxon>Spermatophyta</taxon>
        <taxon>Magnoliopsida</taxon>
        <taxon>eudicotyledons</taxon>
        <taxon>Gunneridae</taxon>
        <taxon>Pentapetalae</taxon>
        <taxon>rosids</taxon>
        <taxon>fabids</taxon>
        <taxon>Fabales</taxon>
        <taxon>Fabaceae</taxon>
        <taxon>Papilionoideae</taxon>
        <taxon>50 kb inversion clade</taxon>
        <taxon>dalbergioids sensu lato</taxon>
        <taxon>Dalbergieae</taxon>
        <taxon>Pterocarpus clade</taxon>
        <taxon>Arachis</taxon>
    </lineage>
</organism>
<dbReference type="GO" id="GO:0050313">
    <property type="term" value="F:sulfur dioxygenase activity"/>
    <property type="evidence" value="ECO:0007669"/>
    <property type="project" value="TreeGrafter"/>
</dbReference>
<protein>
    <recommendedName>
        <fullName evidence="3">Metallo-beta-lactamase domain-containing protein</fullName>
    </recommendedName>
</protein>
<dbReference type="InterPro" id="IPR036866">
    <property type="entry name" value="RibonucZ/Hydroxyglut_hydro"/>
</dbReference>
<dbReference type="SUPFAM" id="SSF56281">
    <property type="entry name" value="Metallo-hydrolase/oxidoreductase"/>
    <property type="match status" value="1"/>
</dbReference>
<name>A0A444Y2R5_ARAHY</name>
<dbReference type="GO" id="GO:0005739">
    <property type="term" value="C:mitochondrion"/>
    <property type="evidence" value="ECO:0007669"/>
    <property type="project" value="TreeGrafter"/>
</dbReference>
<evidence type="ECO:0000313" key="2">
    <source>
        <dbReference type="Proteomes" id="UP000289738"/>
    </source>
</evidence>
<sequence length="145" mass="17039">MTHSHIFWEQIFTLPKDTFIYPAHDYKGFSVWKVSTVGEEMQYNPRLTKDERFTCDCDLSKREILEAWNMESKNHHWIINLNHVRVSESQYPDSRETFKNIMANLNLSYPKMIDVAVPANLVCGVQSKGLSDLRTNLDRNNIINF</sequence>
<dbReference type="InterPro" id="IPR051682">
    <property type="entry name" value="Mito_Persulfide_Diox"/>
</dbReference>
<evidence type="ECO:0008006" key="3">
    <source>
        <dbReference type="Google" id="ProtNLM"/>
    </source>
</evidence>
<reference evidence="1 2" key="1">
    <citation type="submission" date="2019-01" db="EMBL/GenBank/DDBJ databases">
        <title>Sequencing of cultivated peanut Arachis hypogaea provides insights into genome evolution and oil improvement.</title>
        <authorList>
            <person name="Chen X."/>
        </authorList>
    </citation>
    <scope>NUCLEOTIDE SEQUENCE [LARGE SCALE GENOMIC DNA]</scope>
    <source>
        <strain evidence="2">cv. Fuhuasheng</strain>
        <tissue evidence="1">Leaves</tissue>
    </source>
</reference>
<comment type="caution">
    <text evidence="1">The sequence shown here is derived from an EMBL/GenBank/DDBJ whole genome shotgun (WGS) entry which is preliminary data.</text>
</comment>
<dbReference type="Proteomes" id="UP000289738">
    <property type="component" value="Chromosome B08"/>
</dbReference>
<dbReference type="GO" id="GO:0006749">
    <property type="term" value="P:glutathione metabolic process"/>
    <property type="evidence" value="ECO:0007669"/>
    <property type="project" value="TreeGrafter"/>
</dbReference>